<accession>A0A6A6RYD7</accession>
<evidence type="ECO:0000313" key="3">
    <source>
        <dbReference type="Proteomes" id="UP000799753"/>
    </source>
</evidence>
<organism evidence="2 3">
    <name type="scientific">Massarina eburnea CBS 473.64</name>
    <dbReference type="NCBI Taxonomy" id="1395130"/>
    <lineage>
        <taxon>Eukaryota</taxon>
        <taxon>Fungi</taxon>
        <taxon>Dikarya</taxon>
        <taxon>Ascomycota</taxon>
        <taxon>Pezizomycotina</taxon>
        <taxon>Dothideomycetes</taxon>
        <taxon>Pleosporomycetidae</taxon>
        <taxon>Pleosporales</taxon>
        <taxon>Massarineae</taxon>
        <taxon>Massarinaceae</taxon>
        <taxon>Massarina</taxon>
    </lineage>
</organism>
<evidence type="ECO:0000256" key="1">
    <source>
        <dbReference type="SAM" id="MobiDB-lite"/>
    </source>
</evidence>
<dbReference type="AlphaFoldDB" id="A0A6A6RYD7"/>
<gene>
    <name evidence="2" type="ORF">P280DRAFT_550461</name>
</gene>
<name>A0A6A6RYD7_9PLEO</name>
<reference evidence="2" key="1">
    <citation type="journal article" date="2020" name="Stud. Mycol.">
        <title>101 Dothideomycetes genomes: a test case for predicting lifestyles and emergence of pathogens.</title>
        <authorList>
            <person name="Haridas S."/>
            <person name="Albert R."/>
            <person name="Binder M."/>
            <person name="Bloem J."/>
            <person name="Labutti K."/>
            <person name="Salamov A."/>
            <person name="Andreopoulos B."/>
            <person name="Baker S."/>
            <person name="Barry K."/>
            <person name="Bills G."/>
            <person name="Bluhm B."/>
            <person name="Cannon C."/>
            <person name="Castanera R."/>
            <person name="Culley D."/>
            <person name="Daum C."/>
            <person name="Ezra D."/>
            <person name="Gonzalez J."/>
            <person name="Henrissat B."/>
            <person name="Kuo A."/>
            <person name="Liang C."/>
            <person name="Lipzen A."/>
            <person name="Lutzoni F."/>
            <person name="Magnuson J."/>
            <person name="Mondo S."/>
            <person name="Nolan M."/>
            <person name="Ohm R."/>
            <person name="Pangilinan J."/>
            <person name="Park H.-J."/>
            <person name="Ramirez L."/>
            <person name="Alfaro M."/>
            <person name="Sun H."/>
            <person name="Tritt A."/>
            <person name="Yoshinaga Y."/>
            <person name="Zwiers L.-H."/>
            <person name="Turgeon B."/>
            <person name="Goodwin S."/>
            <person name="Spatafora J."/>
            <person name="Crous P."/>
            <person name="Grigoriev I."/>
        </authorList>
    </citation>
    <scope>NUCLEOTIDE SEQUENCE</scope>
    <source>
        <strain evidence="2">CBS 473.64</strain>
    </source>
</reference>
<keyword evidence="3" id="KW-1185">Reference proteome</keyword>
<dbReference type="EMBL" id="MU006786">
    <property type="protein sequence ID" value="KAF2639781.1"/>
    <property type="molecule type" value="Genomic_DNA"/>
</dbReference>
<feature type="compositionally biased region" description="Low complexity" evidence="1">
    <location>
        <begin position="166"/>
        <end position="180"/>
    </location>
</feature>
<feature type="region of interest" description="Disordered" evidence="1">
    <location>
        <begin position="166"/>
        <end position="188"/>
    </location>
</feature>
<feature type="region of interest" description="Disordered" evidence="1">
    <location>
        <begin position="48"/>
        <end position="77"/>
    </location>
</feature>
<dbReference type="Proteomes" id="UP000799753">
    <property type="component" value="Unassembled WGS sequence"/>
</dbReference>
<sequence length="300" mass="32401">MSKTSKPSPTPAPLDTHHASHNGTGCGPKDKCHSQSTQLAQWVHFSAPRRSHTSNPSHSHIVKTSAKHSKTSTGVPWTTMSVKKPDHVVHYIPVNSTVLPLWSGTHYFAKTREYGTVHSLPSNYTSSVSSSTVNATLSQKLVQTPTSKLPIHVPAATTTSAMAAMKTRSSKHSSQPISHSSHAHSPKVSISTITSTTIVNSFRTLTEIVESLVTVTVRIGGQNITETGFVTEKVTTTVKVAPTPTLSPIERARVKNAERKCRSYCGDETTNADEAGVNEHCLYACVNWWLANGPIFDGET</sequence>
<feature type="region of interest" description="Disordered" evidence="1">
    <location>
        <begin position="1"/>
        <end position="33"/>
    </location>
</feature>
<proteinExistence type="predicted"/>
<evidence type="ECO:0000313" key="2">
    <source>
        <dbReference type="EMBL" id="KAF2639781.1"/>
    </source>
</evidence>
<protein>
    <submittedName>
        <fullName evidence="2">Uncharacterized protein</fullName>
    </submittedName>
</protein>